<keyword evidence="3" id="KW-1185">Reference proteome</keyword>
<dbReference type="Proteomes" id="UP000887013">
    <property type="component" value="Unassembled WGS sequence"/>
</dbReference>
<proteinExistence type="predicted"/>
<dbReference type="OrthoDB" id="6433610at2759"/>
<feature type="region of interest" description="Disordered" evidence="1">
    <location>
        <begin position="82"/>
        <end position="127"/>
    </location>
</feature>
<protein>
    <submittedName>
        <fullName evidence="2">Retrovirus-related Pol polyprotein from transposon TNT 1-94</fullName>
    </submittedName>
</protein>
<evidence type="ECO:0000313" key="2">
    <source>
        <dbReference type="EMBL" id="GFS95578.1"/>
    </source>
</evidence>
<name>A0A8X6N615_NEPPI</name>
<dbReference type="PANTHER" id="PTHR38681">
    <property type="entry name" value="RETROVIRUS-RELATED POL POLYPROTEIN FROM TRANSPOSON 412-LIKE PROTEIN-RELATED"/>
    <property type="match status" value="1"/>
</dbReference>
<gene>
    <name evidence="2" type="primary">X975_24200</name>
    <name evidence="2" type="ORF">NPIL_627421</name>
</gene>
<organism evidence="2 3">
    <name type="scientific">Nephila pilipes</name>
    <name type="common">Giant wood spider</name>
    <name type="synonym">Nephila maculata</name>
    <dbReference type="NCBI Taxonomy" id="299642"/>
    <lineage>
        <taxon>Eukaryota</taxon>
        <taxon>Metazoa</taxon>
        <taxon>Ecdysozoa</taxon>
        <taxon>Arthropoda</taxon>
        <taxon>Chelicerata</taxon>
        <taxon>Arachnida</taxon>
        <taxon>Araneae</taxon>
        <taxon>Araneomorphae</taxon>
        <taxon>Entelegynae</taxon>
        <taxon>Araneoidea</taxon>
        <taxon>Nephilidae</taxon>
        <taxon>Nephila</taxon>
    </lineage>
</organism>
<reference evidence="2" key="1">
    <citation type="submission" date="2020-08" db="EMBL/GenBank/DDBJ databases">
        <title>Multicomponent nature underlies the extraordinary mechanical properties of spider dragline silk.</title>
        <authorList>
            <person name="Kono N."/>
            <person name="Nakamura H."/>
            <person name="Mori M."/>
            <person name="Yoshida Y."/>
            <person name="Ohtoshi R."/>
            <person name="Malay A.D."/>
            <person name="Moran D.A.P."/>
            <person name="Tomita M."/>
            <person name="Numata K."/>
            <person name="Arakawa K."/>
        </authorList>
    </citation>
    <scope>NUCLEOTIDE SEQUENCE</scope>
</reference>
<dbReference type="PANTHER" id="PTHR38681:SF1">
    <property type="entry name" value="RETROVIRUS-RELATED POL POLYPROTEIN FROM TRANSPOSON 412-LIKE PROTEIN"/>
    <property type="match status" value="1"/>
</dbReference>
<sequence>MKPRLITTHGKRTVFVSKQLSNCSHVFLYNNVINSSLQPVHLGPYAVRARKDKYFDIEIQGKVKRVSIDRLKPGSLLKETDTLFQEPYSKTPEHKTIEENPRTENENKTTRTGRRVKFPSYLKDYLQ</sequence>
<comment type="caution">
    <text evidence="2">The sequence shown here is derived from an EMBL/GenBank/DDBJ whole genome shotgun (WGS) entry which is preliminary data.</text>
</comment>
<dbReference type="AlphaFoldDB" id="A0A8X6N615"/>
<evidence type="ECO:0000313" key="3">
    <source>
        <dbReference type="Proteomes" id="UP000887013"/>
    </source>
</evidence>
<feature type="compositionally biased region" description="Basic and acidic residues" evidence="1">
    <location>
        <begin position="91"/>
        <end position="109"/>
    </location>
</feature>
<dbReference type="EMBL" id="BMAW01005704">
    <property type="protein sequence ID" value="GFS95578.1"/>
    <property type="molecule type" value="Genomic_DNA"/>
</dbReference>
<accession>A0A8X6N615</accession>
<evidence type="ECO:0000256" key="1">
    <source>
        <dbReference type="SAM" id="MobiDB-lite"/>
    </source>
</evidence>